<comment type="similarity">
    <text evidence="3">Belongs to the glycosyltransferase 31 family. Beta3-Gal-T subfamily.</text>
</comment>
<evidence type="ECO:0000256" key="6">
    <source>
        <dbReference type="ARBA" id="ARBA00022679"/>
    </source>
</evidence>
<dbReference type="PANTHER" id="PTHR23033">
    <property type="entry name" value="BETA1,3-GALACTOSYLTRANSFERASE"/>
    <property type="match status" value="1"/>
</dbReference>
<evidence type="ECO:0000256" key="7">
    <source>
        <dbReference type="ARBA" id="ARBA00022692"/>
    </source>
</evidence>
<dbReference type="Gene3D" id="3.90.550.50">
    <property type="match status" value="1"/>
</dbReference>
<keyword evidence="7 12" id="KW-0812">Transmembrane</keyword>
<evidence type="ECO:0000256" key="1">
    <source>
        <dbReference type="ARBA" id="ARBA00004606"/>
    </source>
</evidence>
<dbReference type="AlphaFoldDB" id="A0AAV5TJ59"/>
<organism evidence="14 15">
    <name type="scientific">Pristionchus entomophagus</name>
    <dbReference type="NCBI Taxonomy" id="358040"/>
    <lineage>
        <taxon>Eukaryota</taxon>
        <taxon>Metazoa</taxon>
        <taxon>Ecdysozoa</taxon>
        <taxon>Nematoda</taxon>
        <taxon>Chromadorea</taxon>
        <taxon>Rhabditida</taxon>
        <taxon>Rhabditina</taxon>
        <taxon>Diplogasteromorpha</taxon>
        <taxon>Diplogasteroidea</taxon>
        <taxon>Neodiplogasteridae</taxon>
        <taxon>Pristionchus</taxon>
    </lineage>
</organism>
<protein>
    <recommendedName>
        <fullName evidence="4">N-acetylgalactosaminide beta-1,3-galactosyltransferase</fullName>
        <ecNumber evidence="4">2.4.1.122</ecNumber>
    </recommendedName>
</protein>
<name>A0AAV5TJ59_9BILA</name>
<evidence type="ECO:0000256" key="12">
    <source>
        <dbReference type="SAM" id="Phobius"/>
    </source>
</evidence>
<keyword evidence="9" id="KW-0735">Signal-anchor</keyword>
<evidence type="ECO:0000256" key="9">
    <source>
        <dbReference type="ARBA" id="ARBA00022968"/>
    </source>
</evidence>
<keyword evidence="8" id="KW-0547">Nucleotide-binding</keyword>
<evidence type="ECO:0000256" key="4">
    <source>
        <dbReference type="ARBA" id="ARBA00012557"/>
    </source>
</evidence>
<evidence type="ECO:0000259" key="13">
    <source>
        <dbReference type="Pfam" id="PF02434"/>
    </source>
</evidence>
<feature type="transmembrane region" description="Helical" evidence="12">
    <location>
        <begin position="33"/>
        <end position="52"/>
    </location>
</feature>
<evidence type="ECO:0000256" key="8">
    <source>
        <dbReference type="ARBA" id="ARBA00022741"/>
    </source>
</evidence>
<dbReference type="InterPro" id="IPR026050">
    <property type="entry name" value="C1GALT1/C1GALT1_chp1"/>
</dbReference>
<dbReference type="EC" id="2.4.1.122" evidence="4"/>
<keyword evidence="10 12" id="KW-1133">Transmembrane helix</keyword>
<dbReference type="PANTHER" id="PTHR23033:SF12">
    <property type="entry name" value="GLYCOPROTEIN-N-ACETYLGALACTOSAMINE 3-BETA-GALACTOSYLTRANSFERASE 1-RELATED"/>
    <property type="match status" value="1"/>
</dbReference>
<evidence type="ECO:0000256" key="5">
    <source>
        <dbReference type="ARBA" id="ARBA00022676"/>
    </source>
</evidence>
<feature type="non-terminal residue" evidence="14">
    <location>
        <position position="1"/>
    </location>
</feature>
<evidence type="ECO:0000313" key="15">
    <source>
        <dbReference type="Proteomes" id="UP001432027"/>
    </source>
</evidence>
<accession>A0AAV5TJ59</accession>
<dbReference type="Pfam" id="PF02434">
    <property type="entry name" value="Fringe"/>
    <property type="match status" value="1"/>
</dbReference>
<dbReference type="GO" id="GO:0000166">
    <property type="term" value="F:nucleotide binding"/>
    <property type="evidence" value="ECO:0007669"/>
    <property type="project" value="UniProtKB-KW"/>
</dbReference>
<comment type="pathway">
    <text evidence="2">Protein modification; protein glycosylation.</text>
</comment>
<comment type="caution">
    <text evidence="14">The sequence shown here is derived from an EMBL/GenBank/DDBJ whole genome shotgun (WGS) entry which is preliminary data.</text>
</comment>
<dbReference type="Proteomes" id="UP001432027">
    <property type="component" value="Unassembled WGS sequence"/>
</dbReference>
<evidence type="ECO:0000256" key="10">
    <source>
        <dbReference type="ARBA" id="ARBA00022989"/>
    </source>
</evidence>
<dbReference type="EMBL" id="BTSX01000004">
    <property type="protein sequence ID" value="GMS94438.1"/>
    <property type="molecule type" value="Genomic_DNA"/>
</dbReference>
<keyword evidence="6" id="KW-0808">Transferase</keyword>
<feature type="domain" description="Fringe-like glycosyltransferase" evidence="13">
    <location>
        <begin position="102"/>
        <end position="279"/>
    </location>
</feature>
<evidence type="ECO:0000256" key="11">
    <source>
        <dbReference type="ARBA" id="ARBA00023136"/>
    </source>
</evidence>
<dbReference type="InterPro" id="IPR003378">
    <property type="entry name" value="Fringe-like_glycosylTrfase"/>
</dbReference>
<comment type="subcellular location">
    <subcellularLocation>
        <location evidence="1">Membrane</location>
        <topology evidence="1">Single-pass type II membrane protein</topology>
    </subcellularLocation>
</comment>
<keyword evidence="11 12" id="KW-0472">Membrane</keyword>
<evidence type="ECO:0000256" key="3">
    <source>
        <dbReference type="ARBA" id="ARBA00006462"/>
    </source>
</evidence>
<sequence>STVPRTTIMIGSLKMIPQNRANPSLHCSKEIKYCGLFLVIIVLQVLYLHFALHRTTAAITAHHRHHYDPRKHVYLPNATFDQILEDIEISDAAQSLPSNGSLFCFVFTSPKYHRTRVPAVASTWLSRCDHGQIFSSAPIPDYETITHNRIHSVPVPYSTILKGIPDEYDLLFSKTLLALRFAHRMYPDFEWYYKADDDTYAIVEHLRHFLSSLDPSIPHYIGYRLNKHLPRGYLSGGAGYVMSRAALEAFERANLYSDRERCPPCQFEDVGLGRCLANLTIFPRDANNDKGQHLFFPSRPDQIIRWRGSDSISPETISFHHLSPQEMLDLELFTYFIDTPIR</sequence>
<proteinExistence type="inferred from homology"/>
<reference evidence="14" key="1">
    <citation type="submission" date="2023-10" db="EMBL/GenBank/DDBJ databases">
        <title>Genome assembly of Pristionchus species.</title>
        <authorList>
            <person name="Yoshida K."/>
            <person name="Sommer R.J."/>
        </authorList>
    </citation>
    <scope>NUCLEOTIDE SEQUENCE</scope>
    <source>
        <strain evidence="14">RS0144</strain>
    </source>
</reference>
<evidence type="ECO:0000256" key="2">
    <source>
        <dbReference type="ARBA" id="ARBA00004922"/>
    </source>
</evidence>
<gene>
    <name evidence="14" type="ORF">PENTCL1PPCAC_16613</name>
</gene>
<evidence type="ECO:0000313" key="14">
    <source>
        <dbReference type="EMBL" id="GMS94438.1"/>
    </source>
</evidence>
<dbReference type="GO" id="GO:0016263">
    <property type="term" value="F:glycoprotein-N-acetylgalactosamine 3-beta-galactosyltransferase activity"/>
    <property type="evidence" value="ECO:0007669"/>
    <property type="project" value="UniProtKB-EC"/>
</dbReference>
<dbReference type="GO" id="GO:0016020">
    <property type="term" value="C:membrane"/>
    <property type="evidence" value="ECO:0007669"/>
    <property type="project" value="UniProtKB-SubCell"/>
</dbReference>
<keyword evidence="15" id="KW-1185">Reference proteome</keyword>
<keyword evidence="5" id="KW-0328">Glycosyltransferase</keyword>